<feature type="transmembrane region" description="Helical" evidence="7">
    <location>
        <begin position="397"/>
        <end position="413"/>
    </location>
</feature>
<dbReference type="PANTHER" id="PTHR45649:SF22">
    <property type="entry name" value="TRANSPORTER, PUTATIVE (EUROFUNG)-RELATED"/>
    <property type="match status" value="1"/>
</dbReference>
<evidence type="ECO:0008006" key="10">
    <source>
        <dbReference type="Google" id="ProtNLM"/>
    </source>
</evidence>
<keyword evidence="2" id="KW-0813">Transport</keyword>
<dbReference type="GO" id="GO:0016020">
    <property type="term" value="C:membrane"/>
    <property type="evidence" value="ECO:0007669"/>
    <property type="project" value="UniProtKB-SubCell"/>
</dbReference>
<evidence type="ECO:0000256" key="7">
    <source>
        <dbReference type="SAM" id="Phobius"/>
    </source>
</evidence>
<feature type="transmembrane region" description="Helical" evidence="7">
    <location>
        <begin position="172"/>
        <end position="194"/>
    </location>
</feature>
<dbReference type="PANTHER" id="PTHR45649">
    <property type="entry name" value="AMINO-ACID PERMEASE BAT1"/>
    <property type="match status" value="1"/>
</dbReference>
<protein>
    <recommendedName>
        <fullName evidence="10">Amino acid permease family protein</fullName>
    </recommendedName>
</protein>
<feature type="transmembrane region" description="Helical" evidence="7">
    <location>
        <begin position="206"/>
        <end position="228"/>
    </location>
</feature>
<organism evidence="8 9">
    <name type="scientific">Cochliobolus sativus</name>
    <name type="common">Common root rot and spot blotch fungus</name>
    <name type="synonym">Bipolaris sorokiniana</name>
    <dbReference type="NCBI Taxonomy" id="45130"/>
    <lineage>
        <taxon>Eukaryota</taxon>
        <taxon>Fungi</taxon>
        <taxon>Dikarya</taxon>
        <taxon>Ascomycota</taxon>
        <taxon>Pezizomycotina</taxon>
        <taxon>Dothideomycetes</taxon>
        <taxon>Pleosporomycetidae</taxon>
        <taxon>Pleosporales</taxon>
        <taxon>Pleosporineae</taxon>
        <taxon>Pleosporaceae</taxon>
        <taxon>Bipolaris</taxon>
    </lineage>
</organism>
<dbReference type="AlphaFoldDB" id="A0A8H5ZPN3"/>
<dbReference type="Gene3D" id="1.20.1740.10">
    <property type="entry name" value="Amino acid/polyamine transporter I"/>
    <property type="match status" value="1"/>
</dbReference>
<feature type="transmembrane region" description="Helical" evidence="7">
    <location>
        <begin position="47"/>
        <end position="68"/>
    </location>
</feature>
<feature type="transmembrane region" description="Helical" evidence="7">
    <location>
        <begin position="336"/>
        <end position="354"/>
    </location>
</feature>
<comment type="caution">
    <text evidence="8">The sequence shown here is derived from an EMBL/GenBank/DDBJ whole genome shotgun (WGS) entry which is preliminary data.</text>
</comment>
<evidence type="ECO:0000256" key="4">
    <source>
        <dbReference type="ARBA" id="ARBA00022989"/>
    </source>
</evidence>
<dbReference type="Proteomes" id="UP000624244">
    <property type="component" value="Unassembled WGS sequence"/>
</dbReference>
<keyword evidence="3 7" id="KW-0812">Transmembrane</keyword>
<evidence type="ECO:0000313" key="8">
    <source>
        <dbReference type="EMBL" id="KAF5853312.1"/>
    </source>
</evidence>
<feature type="transmembrane region" description="Helical" evidence="7">
    <location>
        <begin position="455"/>
        <end position="479"/>
    </location>
</feature>
<comment type="subcellular location">
    <subcellularLocation>
        <location evidence="1">Membrane</location>
        <topology evidence="1">Multi-pass membrane protein</topology>
    </subcellularLocation>
</comment>
<evidence type="ECO:0000256" key="6">
    <source>
        <dbReference type="SAM" id="MobiDB-lite"/>
    </source>
</evidence>
<sequence>MGTAAMDSTKPTKGPARRASTTSTNNAIEVGTSASYHQTSLTLKFDFISMFAMSFCILGTYATFAQGLSSGLTNGGPVAILWGLVLVFGCNICVGLSLGELCSSMPTALGQAYWVHRLLEKHQAGRFLSYMTAWINTFGWWTLTASQVAFMTEFLLGMKVMFDPEWDGAGKAWVNFMVYLGVALLFTVVNVAACRSSRFLPIFNDGVGVWFVGLFFAIMLALLISVGVKDGMEYQSPKFVFGDWENKTGWGDGVVWFLGLLQAAYGLTAFDSTIHMIEEIPAPRSNGPKVIWLAIVCGAISGFIFMVVCLFCVQDLDLIIDGPTGLPFIELVHQTVGIKGGATLMVLFIVNGLGQGVSLATTGGRLTWGFARDGGLPFSSYFSQIDSTWMGPVRAQWLQGVIIGLVGVLYFFASTVLTAILSVSTIALTISYGIPIACLLVAGRDKLPIGGTFNLGRLGALLNWISVIYCAITTVFFFFPGTPDPRISDMNWAIAVFGVMLVISVVFWLITGKGEYLQTHEAELRLEFAGRLLAVGHADLET</sequence>
<keyword evidence="4 7" id="KW-1133">Transmembrane helix</keyword>
<feature type="transmembrane region" description="Helical" evidence="7">
    <location>
        <begin position="80"/>
        <end position="99"/>
    </location>
</feature>
<reference evidence="8" key="1">
    <citation type="submission" date="2019-11" db="EMBL/GenBank/DDBJ databases">
        <title>Bipolaris sorokiniana Genome sequencing.</title>
        <authorList>
            <person name="Wang H."/>
        </authorList>
    </citation>
    <scope>NUCLEOTIDE SEQUENCE</scope>
</reference>
<feature type="transmembrane region" description="Helical" evidence="7">
    <location>
        <begin position="419"/>
        <end position="443"/>
    </location>
</feature>
<feature type="transmembrane region" description="Helical" evidence="7">
    <location>
        <begin position="290"/>
        <end position="316"/>
    </location>
</feature>
<name>A0A8H5ZPN3_COCSA</name>
<evidence type="ECO:0000256" key="5">
    <source>
        <dbReference type="ARBA" id="ARBA00023136"/>
    </source>
</evidence>
<dbReference type="PIRSF" id="PIRSF006060">
    <property type="entry name" value="AA_transporter"/>
    <property type="match status" value="1"/>
</dbReference>
<dbReference type="GO" id="GO:0022857">
    <property type="term" value="F:transmembrane transporter activity"/>
    <property type="evidence" value="ECO:0007669"/>
    <property type="project" value="InterPro"/>
</dbReference>
<gene>
    <name evidence="8" type="ORF">GGP41_001889</name>
</gene>
<evidence type="ECO:0000256" key="1">
    <source>
        <dbReference type="ARBA" id="ARBA00004141"/>
    </source>
</evidence>
<feature type="region of interest" description="Disordered" evidence="6">
    <location>
        <begin position="1"/>
        <end position="24"/>
    </location>
</feature>
<feature type="transmembrane region" description="Helical" evidence="7">
    <location>
        <begin position="248"/>
        <end position="270"/>
    </location>
</feature>
<feature type="transmembrane region" description="Helical" evidence="7">
    <location>
        <begin position="127"/>
        <end position="152"/>
    </location>
</feature>
<dbReference type="EMBL" id="WNKQ01000002">
    <property type="protein sequence ID" value="KAF5853312.1"/>
    <property type="molecule type" value="Genomic_DNA"/>
</dbReference>
<dbReference type="InterPro" id="IPR002293">
    <property type="entry name" value="AA/rel_permease1"/>
</dbReference>
<accession>A0A8H5ZPN3</accession>
<evidence type="ECO:0000256" key="3">
    <source>
        <dbReference type="ARBA" id="ARBA00022692"/>
    </source>
</evidence>
<feature type="transmembrane region" description="Helical" evidence="7">
    <location>
        <begin position="491"/>
        <end position="510"/>
    </location>
</feature>
<evidence type="ECO:0000256" key="2">
    <source>
        <dbReference type="ARBA" id="ARBA00022448"/>
    </source>
</evidence>
<dbReference type="Pfam" id="PF13520">
    <property type="entry name" value="AA_permease_2"/>
    <property type="match status" value="1"/>
</dbReference>
<keyword evidence="5 7" id="KW-0472">Membrane</keyword>
<evidence type="ECO:0000313" key="9">
    <source>
        <dbReference type="Proteomes" id="UP000624244"/>
    </source>
</evidence>
<proteinExistence type="predicted"/>